<dbReference type="Gene3D" id="2.60.120.260">
    <property type="entry name" value="Galactose-binding domain-like"/>
    <property type="match status" value="1"/>
</dbReference>
<accession>A0A4S4MTZ7</accession>
<keyword evidence="2" id="KW-0812">Transmembrane</keyword>
<organism evidence="3 4">
    <name type="scientific">Antrodiella citrinella</name>
    <dbReference type="NCBI Taxonomy" id="2447956"/>
    <lineage>
        <taxon>Eukaryota</taxon>
        <taxon>Fungi</taxon>
        <taxon>Dikarya</taxon>
        <taxon>Basidiomycota</taxon>
        <taxon>Agaricomycotina</taxon>
        <taxon>Agaricomycetes</taxon>
        <taxon>Polyporales</taxon>
        <taxon>Steccherinaceae</taxon>
        <taxon>Antrodiella</taxon>
    </lineage>
</organism>
<proteinExistence type="predicted"/>
<dbReference type="OrthoDB" id="2757989at2759"/>
<name>A0A4S4MTZ7_9APHY</name>
<feature type="compositionally biased region" description="Low complexity" evidence="1">
    <location>
        <begin position="166"/>
        <end position="191"/>
    </location>
</feature>
<feature type="compositionally biased region" description="Low complexity" evidence="1">
    <location>
        <begin position="377"/>
        <end position="391"/>
    </location>
</feature>
<feature type="compositionally biased region" description="Low complexity" evidence="1">
    <location>
        <begin position="198"/>
        <end position="207"/>
    </location>
</feature>
<evidence type="ECO:0000256" key="1">
    <source>
        <dbReference type="SAM" id="MobiDB-lite"/>
    </source>
</evidence>
<dbReference type="EMBL" id="SGPM01000126">
    <property type="protein sequence ID" value="THH29395.1"/>
    <property type="molecule type" value="Genomic_DNA"/>
</dbReference>
<dbReference type="Proteomes" id="UP000308730">
    <property type="component" value="Unassembled WGS sequence"/>
</dbReference>
<evidence type="ECO:0000256" key="2">
    <source>
        <dbReference type="SAM" id="Phobius"/>
    </source>
</evidence>
<feature type="region of interest" description="Disordered" evidence="1">
    <location>
        <begin position="332"/>
        <end position="395"/>
    </location>
</feature>
<gene>
    <name evidence="3" type="ORF">EUX98_g4807</name>
</gene>
<feature type="region of interest" description="Disordered" evidence="1">
    <location>
        <begin position="144"/>
        <end position="233"/>
    </location>
</feature>
<protein>
    <submittedName>
        <fullName evidence="3">Uncharacterized protein</fullName>
    </submittedName>
</protein>
<reference evidence="3 4" key="1">
    <citation type="submission" date="2019-02" db="EMBL/GenBank/DDBJ databases">
        <title>Genome sequencing of the rare red list fungi Antrodiella citrinella (Flaviporus citrinellus).</title>
        <authorList>
            <person name="Buettner E."/>
            <person name="Kellner H."/>
        </authorList>
    </citation>
    <scope>NUCLEOTIDE SEQUENCE [LARGE SCALE GENOMIC DNA]</scope>
    <source>
        <strain evidence="3 4">DSM 108506</strain>
    </source>
</reference>
<evidence type="ECO:0000313" key="4">
    <source>
        <dbReference type="Proteomes" id="UP000308730"/>
    </source>
</evidence>
<dbReference type="AlphaFoldDB" id="A0A4S4MTZ7"/>
<sequence>MSSFNDTAIIVDDQDPSVLYSGNWDHVPPMGSIEYMSTKSGAGPAGLTATFKFTGTGVEVYGSQGSVDVYGVPTTTYTIDGALTGTYVQPVIAPGFFTTHTLFFRSPSLTPGAHELVIKTTNGTSPNMYWLDYIIYTPSADVPTLAPSQPQQSSASRSPSQPPPSQASQSSSATSQQQTSSKSTSFSSTPTTGPPSSAPSSSTDSPSGINDAAGSTSGTAPLSSNTPSLAADISRPSHVSTGAIAGGVIGGVILSTLIAALLFVFCRRKHRRAPERDMLFSPPGFTQASTDFMFPSQQYESVHAGAWRGDESGNGDSNLPYAMPPVTTYRIDPFTDVPAPASKRSESSQVSSPQRYLGGGSSQSASQKGLPSNIGVTRSTSNGSHSSSPSTAYSGMHSAAPLEINTTALSQYSTLPSSVVIPLPSQPNMSTSSHSHGNVPTPVLHHEDSGVRFEAPRPVVEVPPAYTQA</sequence>
<feature type="compositionally biased region" description="Polar residues" evidence="1">
    <location>
        <begin position="426"/>
        <end position="438"/>
    </location>
</feature>
<evidence type="ECO:0000313" key="3">
    <source>
        <dbReference type="EMBL" id="THH29395.1"/>
    </source>
</evidence>
<feature type="compositionally biased region" description="Low complexity" evidence="1">
    <location>
        <begin position="144"/>
        <end position="159"/>
    </location>
</feature>
<keyword evidence="2" id="KW-0472">Membrane</keyword>
<comment type="caution">
    <text evidence="3">The sequence shown here is derived from an EMBL/GenBank/DDBJ whole genome shotgun (WGS) entry which is preliminary data.</text>
</comment>
<feature type="transmembrane region" description="Helical" evidence="2">
    <location>
        <begin position="243"/>
        <end position="266"/>
    </location>
</feature>
<feature type="compositionally biased region" description="Polar residues" evidence="1">
    <location>
        <begin position="213"/>
        <end position="228"/>
    </location>
</feature>
<keyword evidence="4" id="KW-1185">Reference proteome</keyword>
<keyword evidence="2" id="KW-1133">Transmembrane helix</keyword>
<feature type="region of interest" description="Disordered" evidence="1">
    <location>
        <begin position="424"/>
        <end position="445"/>
    </location>
</feature>